<dbReference type="GO" id="GO:0051642">
    <property type="term" value="P:centrosome localization"/>
    <property type="evidence" value="ECO:0007669"/>
    <property type="project" value="TreeGrafter"/>
</dbReference>
<feature type="coiled-coil region" evidence="3">
    <location>
        <begin position="24"/>
        <end position="76"/>
    </location>
</feature>
<gene>
    <name evidence="4" type="ORF">SK128_000271</name>
</gene>
<name>A0AAN9A4N8_HALRR</name>
<dbReference type="GO" id="GO:0000132">
    <property type="term" value="P:establishment of mitotic spindle orientation"/>
    <property type="evidence" value="ECO:0007669"/>
    <property type="project" value="TreeGrafter"/>
</dbReference>
<dbReference type="GO" id="GO:0000776">
    <property type="term" value="C:kinetochore"/>
    <property type="evidence" value="ECO:0007669"/>
    <property type="project" value="TreeGrafter"/>
</dbReference>
<dbReference type="GO" id="GO:0047496">
    <property type="term" value="P:vesicle transport along microtubule"/>
    <property type="evidence" value="ECO:0007669"/>
    <property type="project" value="TreeGrafter"/>
</dbReference>
<comment type="similarity">
    <text evidence="1">Belongs to the nudE family.</text>
</comment>
<proteinExistence type="inferred from homology"/>
<keyword evidence="2 3" id="KW-0175">Coiled coil</keyword>
<evidence type="ECO:0000256" key="1">
    <source>
        <dbReference type="ARBA" id="ARBA00007429"/>
    </source>
</evidence>
<evidence type="ECO:0000313" key="4">
    <source>
        <dbReference type="EMBL" id="KAK7074843.1"/>
    </source>
</evidence>
<evidence type="ECO:0000256" key="3">
    <source>
        <dbReference type="SAM" id="Coils"/>
    </source>
</evidence>
<dbReference type="PANTHER" id="PTHR10921:SF1">
    <property type="entry name" value="NUCLEAR DISTRIBUTION PROTEIN NUDE HOMOLOG"/>
    <property type="match status" value="1"/>
</dbReference>
<dbReference type="GO" id="GO:0007059">
    <property type="term" value="P:chromosome segregation"/>
    <property type="evidence" value="ECO:0007669"/>
    <property type="project" value="TreeGrafter"/>
</dbReference>
<sequence>MKEIASVAGPRSWIFAYLHGRSGLEETREELEEFQSGSRELEAELEAQLEQAEGRCSEYKSQMNRLALENESLKETILRAILSSDPVLGLALSCAGLLPCAISPSNLLPRVPAYHLLDRACQGKRVQ</sequence>
<dbReference type="InterPro" id="IPR033494">
    <property type="entry name" value="NUDE"/>
</dbReference>
<keyword evidence="5" id="KW-1185">Reference proteome</keyword>
<dbReference type="GO" id="GO:0005871">
    <property type="term" value="C:kinesin complex"/>
    <property type="evidence" value="ECO:0007669"/>
    <property type="project" value="TreeGrafter"/>
</dbReference>
<dbReference type="Proteomes" id="UP001381693">
    <property type="component" value="Unassembled WGS sequence"/>
</dbReference>
<evidence type="ECO:0000256" key="2">
    <source>
        <dbReference type="ARBA" id="ARBA00023054"/>
    </source>
</evidence>
<reference evidence="4 5" key="1">
    <citation type="submission" date="2023-11" db="EMBL/GenBank/DDBJ databases">
        <title>Halocaridina rubra genome assembly.</title>
        <authorList>
            <person name="Smith C."/>
        </authorList>
    </citation>
    <scope>NUCLEOTIDE SEQUENCE [LARGE SCALE GENOMIC DNA]</scope>
    <source>
        <strain evidence="4">EP-1</strain>
        <tissue evidence="4">Whole</tissue>
    </source>
</reference>
<evidence type="ECO:0000313" key="5">
    <source>
        <dbReference type="Proteomes" id="UP001381693"/>
    </source>
</evidence>
<dbReference type="GO" id="GO:0007100">
    <property type="term" value="P:mitotic centrosome separation"/>
    <property type="evidence" value="ECO:0007669"/>
    <property type="project" value="TreeGrafter"/>
</dbReference>
<dbReference type="GO" id="GO:0007020">
    <property type="term" value="P:microtubule nucleation"/>
    <property type="evidence" value="ECO:0007669"/>
    <property type="project" value="TreeGrafter"/>
</dbReference>
<organism evidence="4 5">
    <name type="scientific">Halocaridina rubra</name>
    <name type="common">Hawaiian red shrimp</name>
    <dbReference type="NCBI Taxonomy" id="373956"/>
    <lineage>
        <taxon>Eukaryota</taxon>
        <taxon>Metazoa</taxon>
        <taxon>Ecdysozoa</taxon>
        <taxon>Arthropoda</taxon>
        <taxon>Crustacea</taxon>
        <taxon>Multicrustacea</taxon>
        <taxon>Malacostraca</taxon>
        <taxon>Eumalacostraca</taxon>
        <taxon>Eucarida</taxon>
        <taxon>Decapoda</taxon>
        <taxon>Pleocyemata</taxon>
        <taxon>Caridea</taxon>
        <taxon>Atyoidea</taxon>
        <taxon>Atyidae</taxon>
        <taxon>Halocaridina</taxon>
    </lineage>
</organism>
<accession>A0AAN9A4N8</accession>
<protein>
    <submittedName>
        <fullName evidence="4">Uncharacterized protein</fullName>
    </submittedName>
</protein>
<dbReference type="GO" id="GO:0005813">
    <property type="term" value="C:centrosome"/>
    <property type="evidence" value="ECO:0007669"/>
    <property type="project" value="TreeGrafter"/>
</dbReference>
<dbReference type="AlphaFoldDB" id="A0AAN9A4N8"/>
<dbReference type="GO" id="GO:0008017">
    <property type="term" value="F:microtubule binding"/>
    <property type="evidence" value="ECO:0007669"/>
    <property type="project" value="InterPro"/>
</dbReference>
<comment type="caution">
    <text evidence="4">The sequence shown here is derived from an EMBL/GenBank/DDBJ whole genome shotgun (WGS) entry which is preliminary data.</text>
</comment>
<dbReference type="PANTHER" id="PTHR10921">
    <property type="entry name" value="NUCLEAR DISTRIBUTION PROTEIN NUDE HOMOLOG 1"/>
    <property type="match status" value="1"/>
</dbReference>
<dbReference type="EMBL" id="JAXCGZ010011433">
    <property type="protein sequence ID" value="KAK7074843.1"/>
    <property type="molecule type" value="Genomic_DNA"/>
</dbReference>